<dbReference type="PANTHER" id="PTHR34068">
    <property type="entry name" value="UPF0145 PROTEIN YBJQ"/>
    <property type="match status" value="1"/>
</dbReference>
<evidence type="ECO:0000313" key="5">
    <source>
        <dbReference type="Proteomes" id="UP000070260"/>
    </source>
</evidence>
<comment type="similarity">
    <text evidence="1 2">Belongs to the UPF0145 family.</text>
</comment>
<evidence type="ECO:0000256" key="1">
    <source>
        <dbReference type="ARBA" id="ARBA00010751"/>
    </source>
</evidence>
<evidence type="ECO:0000313" key="4">
    <source>
        <dbReference type="EMBL" id="AMN35103.1"/>
    </source>
</evidence>
<dbReference type="Proteomes" id="UP000070260">
    <property type="component" value="Chromosome"/>
</dbReference>
<dbReference type="OrthoDB" id="9796448at2"/>
<dbReference type="EMBL" id="CP010994">
    <property type="protein sequence ID" value="AMN35103.1"/>
    <property type="molecule type" value="Genomic_DNA"/>
</dbReference>
<reference evidence="4 5" key="2">
    <citation type="journal article" date="2016" name="PLoS ONE">
        <title>Plasmid Characterization and Chromosome Analysis of Two netF+ Clostridium perfringens Isolates Associated with Foal and Canine Necrotizing Enteritis.</title>
        <authorList>
            <person name="Mehdizadeh Gohari I."/>
            <person name="Kropinski A.M."/>
            <person name="Weese S.J."/>
            <person name="Parreira V.R."/>
            <person name="Whitehead A.E."/>
            <person name="Boerlin P."/>
            <person name="Prescott J.F."/>
        </authorList>
    </citation>
    <scope>NUCLEOTIDE SEQUENCE [LARGE SCALE GENOMIC DNA]</scope>
    <source>
        <strain evidence="4 5">JP838</strain>
    </source>
</reference>
<dbReference type="InterPro" id="IPR002765">
    <property type="entry name" value="UPF0145_YbjQ-like"/>
</dbReference>
<organism evidence="3">
    <name type="scientific">Clostridium perfringens</name>
    <dbReference type="NCBI Taxonomy" id="1502"/>
    <lineage>
        <taxon>Bacteria</taxon>
        <taxon>Bacillati</taxon>
        <taxon>Bacillota</taxon>
        <taxon>Clostridia</taxon>
        <taxon>Eubacteriales</taxon>
        <taxon>Clostridiaceae</taxon>
        <taxon>Clostridium</taxon>
    </lineage>
</organism>
<dbReference type="Gene3D" id="3.30.110.70">
    <property type="entry name" value="Hypothetical protein apc22750. Chain B"/>
    <property type="match status" value="1"/>
</dbReference>
<dbReference type="EMBL" id="KP739975">
    <property type="protein sequence ID" value="AKF16617.1"/>
    <property type="molecule type" value="Genomic_DNA"/>
</dbReference>
<dbReference type="Pfam" id="PF01906">
    <property type="entry name" value="YbjQ_1"/>
    <property type="match status" value="1"/>
</dbReference>
<dbReference type="SUPFAM" id="SSF117782">
    <property type="entry name" value="YbjQ-like"/>
    <property type="match status" value="1"/>
</dbReference>
<sequence length="106" mass="11116">MLVLTTETIPGKGIKEVKGLVKGSTVRCKNIGKDITASFKNLVGGEMTSYTEMLTEARQIAIGRMVDEAESLGANAIIGMRLVSSSLTAGAAEMVAYGTAVIYEDA</sequence>
<dbReference type="PANTHER" id="PTHR34068:SF2">
    <property type="entry name" value="UPF0145 PROTEIN SCO3412"/>
    <property type="match status" value="1"/>
</dbReference>
<evidence type="ECO:0000256" key="2">
    <source>
        <dbReference type="HAMAP-Rule" id="MF_00338"/>
    </source>
</evidence>
<gene>
    <name evidence="4" type="ORF">JFP838_04825</name>
</gene>
<evidence type="ECO:0000313" key="3">
    <source>
        <dbReference type="EMBL" id="AKF16617.1"/>
    </source>
</evidence>
<dbReference type="PATRIC" id="fig|1502.177.peg.964"/>
<protein>
    <recommendedName>
        <fullName evidence="2">UPF0145 protein JFP838_04825</fullName>
    </recommendedName>
</protein>
<accession>A0A0N7BKQ4</accession>
<geneLocation type="plasmid" evidence="3">
    <name>pCP718netF</name>
</geneLocation>
<dbReference type="HAMAP" id="MF_00338">
    <property type="entry name" value="UPF0145"/>
    <property type="match status" value="1"/>
</dbReference>
<dbReference type="AlphaFoldDB" id="A0A0N7BKQ4"/>
<proteinExistence type="inferred from homology"/>
<dbReference type="InterPro" id="IPR035439">
    <property type="entry name" value="UPF0145_dom_sf"/>
</dbReference>
<keyword evidence="3" id="KW-0614">Plasmid</keyword>
<dbReference type="RefSeq" id="WP_061426909.1">
    <property type="nucleotide sequence ID" value="NZ_CABPRK010000001.1"/>
</dbReference>
<name>A0A0N7BKQ4_CLOPF</name>
<reference evidence="3" key="1">
    <citation type="journal article" date="2015" name="PLoS ONE">
        <title>A Novel Pore-Forming Toxin in Type A Clostridium perfringens Is Associated with Both Fatal Canine Hemorrhagic Gastroenteritis and Fatal Foal Necrotizing Enterocolitis.</title>
        <authorList>
            <person name="Gohari I.M."/>
            <person name="Parreira V.R."/>
            <person name="Nowell V.J."/>
            <person name="Nicholson V.M."/>
            <person name="Oliphant K."/>
            <person name="Prescott J.F."/>
        </authorList>
    </citation>
    <scope>NUCLEOTIDE SEQUENCE</scope>
    <source>
        <strain evidence="3">JP718</strain>
        <plasmid evidence="3">pCP718netF</plasmid>
    </source>
</reference>